<proteinExistence type="predicted"/>
<evidence type="ECO:0000259" key="2">
    <source>
        <dbReference type="Pfam" id="PF09922"/>
    </source>
</evidence>
<name>A0ABS6JBE5_9BACI</name>
<dbReference type="PIRSF" id="PIRSF031509">
    <property type="entry name" value="Cell_wall_LiaF/YvqF"/>
    <property type="match status" value="1"/>
</dbReference>
<feature type="domain" description="Cell wall-active antibiotics response LiaF-like C-terminal" evidence="2">
    <location>
        <begin position="130"/>
        <end position="240"/>
    </location>
</feature>
<dbReference type="InterPro" id="IPR016975">
    <property type="entry name" value="Cell_wall_LiaF"/>
</dbReference>
<accession>A0ABS6JBE5</accession>
<dbReference type="InterPro" id="IPR047793">
    <property type="entry name" value="LiaF_C"/>
</dbReference>
<evidence type="ECO:0000313" key="3">
    <source>
        <dbReference type="EMBL" id="MBU9711001.1"/>
    </source>
</evidence>
<comment type="caution">
    <text evidence="3">The sequence shown here is derived from an EMBL/GenBank/DDBJ whole genome shotgun (WGS) entry which is preliminary data.</text>
</comment>
<evidence type="ECO:0000313" key="4">
    <source>
        <dbReference type="Proteomes" id="UP000784880"/>
    </source>
</evidence>
<keyword evidence="4" id="KW-1185">Reference proteome</keyword>
<dbReference type="InterPro" id="IPR024425">
    <property type="entry name" value="LiaF-like_C"/>
</dbReference>
<dbReference type="Proteomes" id="UP000784880">
    <property type="component" value="Unassembled WGS sequence"/>
</dbReference>
<organism evidence="3 4">
    <name type="scientific">Evansella tamaricis</name>
    <dbReference type="NCBI Taxonomy" id="2069301"/>
    <lineage>
        <taxon>Bacteria</taxon>
        <taxon>Bacillati</taxon>
        <taxon>Bacillota</taxon>
        <taxon>Bacilli</taxon>
        <taxon>Bacillales</taxon>
        <taxon>Bacillaceae</taxon>
        <taxon>Evansella</taxon>
    </lineage>
</organism>
<reference evidence="3 4" key="1">
    <citation type="submission" date="2021-06" db="EMBL/GenBank/DDBJ databases">
        <title>Bacillus sp. RD4P76, an endophyte from a halophyte.</title>
        <authorList>
            <person name="Sun J.-Q."/>
        </authorList>
    </citation>
    <scope>NUCLEOTIDE SEQUENCE [LARGE SCALE GENOMIC DNA]</scope>
    <source>
        <strain evidence="3 4">CGMCC 1.15917</strain>
    </source>
</reference>
<protein>
    <submittedName>
        <fullName evidence="3">Cell wall-active antibiotics response protein</fullName>
    </submittedName>
</protein>
<dbReference type="EMBL" id="JAHQCS010000056">
    <property type="protein sequence ID" value="MBU9711001.1"/>
    <property type="molecule type" value="Genomic_DNA"/>
</dbReference>
<feature type="transmembrane region" description="Helical" evidence="1">
    <location>
        <begin position="57"/>
        <end position="89"/>
    </location>
</feature>
<feature type="transmembrane region" description="Helical" evidence="1">
    <location>
        <begin position="12"/>
        <end position="45"/>
    </location>
</feature>
<keyword evidence="1" id="KW-0812">Transmembrane</keyword>
<evidence type="ECO:0000256" key="1">
    <source>
        <dbReference type="SAM" id="Phobius"/>
    </source>
</evidence>
<keyword evidence="1" id="KW-0472">Membrane</keyword>
<keyword evidence="1" id="KW-1133">Transmembrane helix</keyword>
<dbReference type="NCBIfam" id="NF040535">
    <property type="entry name" value="LiaF_C_term"/>
    <property type="match status" value="1"/>
</dbReference>
<sequence length="243" mass="27885">MFQRFTTDTFNWIFIIGVALLFAEIFFFNNGLIFGILFLSALIYIGKRMYENIVGKILFWIGVFILFFTIIDLMVARFIIIAAIVMFIISYRQSKDDPDYFSPELSEENVNSLPEPLVKVESIFVNQFSGNQSTDESPYKWRDINVHGGFGDRIIDLSNTVLPEEAVISIRQLVGNIKVYVPYEVEVHVTHSAVFGRSTVFHKKQVSLFNQTFSYMTENYGTGKPRVKIVTSLLSGDIEVKRI</sequence>
<gene>
    <name evidence="3" type="ORF">KS419_04530</name>
</gene>
<dbReference type="RefSeq" id="WP_217064888.1">
    <property type="nucleotide sequence ID" value="NZ_JAHQCS010000056.1"/>
</dbReference>
<dbReference type="Pfam" id="PF09922">
    <property type="entry name" value="LiaF-like_C"/>
    <property type="match status" value="1"/>
</dbReference>